<gene>
    <name evidence="1" type="ORF">BBI00_15265</name>
</gene>
<proteinExistence type="predicted"/>
<dbReference type="STRING" id="651561.BBI00_15265"/>
<comment type="caution">
    <text evidence="1">The sequence shown here is derived from an EMBL/GenBank/DDBJ whole genome shotgun (WGS) entry which is preliminary data.</text>
</comment>
<protein>
    <recommendedName>
        <fullName evidence="3">DUF4402 domain-containing protein</fullName>
    </recommendedName>
</protein>
<dbReference type="RefSeq" id="WP_065399553.1">
    <property type="nucleotide sequence ID" value="NZ_CP033811.1"/>
</dbReference>
<accession>A0A1B8ZVI2</accession>
<evidence type="ECO:0000313" key="2">
    <source>
        <dbReference type="Proteomes" id="UP000093432"/>
    </source>
</evidence>
<evidence type="ECO:0008006" key="3">
    <source>
        <dbReference type="Google" id="ProtNLM"/>
    </source>
</evidence>
<dbReference type="KEGG" id="carh:EGY05_19835"/>
<organism evidence="1 2">
    <name type="scientific">Chryseobacterium arthrosphaerae</name>
    <dbReference type="NCBI Taxonomy" id="651561"/>
    <lineage>
        <taxon>Bacteria</taxon>
        <taxon>Pseudomonadati</taxon>
        <taxon>Bacteroidota</taxon>
        <taxon>Flavobacteriia</taxon>
        <taxon>Flavobacteriales</taxon>
        <taxon>Weeksellaceae</taxon>
        <taxon>Chryseobacterium group</taxon>
        <taxon>Chryseobacterium</taxon>
    </lineage>
</organism>
<name>A0A1B8ZVI2_9FLAO</name>
<dbReference type="EMBL" id="MAYG01000001">
    <property type="protein sequence ID" value="OCA75600.1"/>
    <property type="molecule type" value="Genomic_DNA"/>
</dbReference>
<reference evidence="2" key="1">
    <citation type="submission" date="2016-07" db="EMBL/GenBank/DDBJ databases">
        <authorList>
            <person name="Florea S."/>
            <person name="Webb J.S."/>
            <person name="Jaromczyk J."/>
            <person name="Schardl C.L."/>
        </authorList>
    </citation>
    <scope>NUCLEOTIDE SEQUENCE [LARGE SCALE GENOMIC DNA]</scope>
    <source>
        <strain evidence="2">CC-VM-7</strain>
    </source>
</reference>
<dbReference type="AlphaFoldDB" id="A0A1B8ZVI2"/>
<dbReference type="Proteomes" id="UP000093432">
    <property type="component" value="Unassembled WGS sequence"/>
</dbReference>
<sequence>MKMNSYFPGNNYLKRNLFMFLLIISSYLKAQVVMVSGDWAATIPAITEAGSNYAGTYSNASIPTTAITLSTTLSGNFLNVLAGKGAKMTMRYTSNAWNSSLGLSARRTGPTTGTISGVCLLCSATISGGDTFIPIDSNSDTTFFNLNFAGVLGISNTANFSDINLILQLSGVSVTIPAANYSARIIFTVVSN</sequence>
<evidence type="ECO:0000313" key="1">
    <source>
        <dbReference type="EMBL" id="OCA75600.1"/>
    </source>
</evidence>